<comment type="function">
    <text evidence="11">Part of TspanC8 subgroup, composed of 6 members that interact with the transmembrane metalloprotease ADAM10. This interaction is required for ADAM10 exit from the endoplasmic reticulum and for enzymatic maturation and trafficking to the cell surface as well as substrate specificity. Different TspanC8/ADAM10 complexes have distinct substrates. Promotes ADAM10-mediated cleavage of CDH2. Negatively regulates ligand-induced Notch activity probably by regulating ADAM10 activity.</text>
</comment>
<dbReference type="PANTHER" id="PTHR19282:SF199">
    <property type="entry name" value="TETRASPANIN"/>
    <property type="match status" value="1"/>
</dbReference>
<keyword evidence="7 15" id="KW-1133">Transmembrane helix</keyword>
<dbReference type="GO" id="GO:0051604">
    <property type="term" value="P:protein maturation"/>
    <property type="evidence" value="ECO:0007669"/>
    <property type="project" value="UniProtKB-ARBA"/>
</dbReference>
<evidence type="ECO:0000256" key="2">
    <source>
        <dbReference type="ARBA" id="ARBA00004651"/>
    </source>
</evidence>
<evidence type="ECO:0000313" key="16">
    <source>
        <dbReference type="Ensembl" id="ENSSGRP00000001716.1"/>
    </source>
</evidence>
<protein>
    <recommendedName>
        <fullName evidence="13">Tetraspanin-15</fullName>
    </recommendedName>
</protein>
<evidence type="ECO:0000256" key="8">
    <source>
        <dbReference type="ARBA" id="ARBA00023136"/>
    </source>
</evidence>
<evidence type="ECO:0000313" key="17">
    <source>
        <dbReference type="Proteomes" id="UP000472262"/>
    </source>
</evidence>
<dbReference type="PANTHER" id="PTHR19282">
    <property type="entry name" value="TETRASPANIN"/>
    <property type="match status" value="1"/>
</dbReference>
<evidence type="ECO:0000256" key="6">
    <source>
        <dbReference type="ARBA" id="ARBA00022753"/>
    </source>
</evidence>
<dbReference type="Pfam" id="PF00335">
    <property type="entry name" value="Tetraspanin"/>
    <property type="match status" value="2"/>
</dbReference>
<feature type="transmembrane region" description="Helical" evidence="15">
    <location>
        <begin position="80"/>
        <end position="97"/>
    </location>
</feature>
<keyword evidence="8 15" id="KW-0472">Membrane</keyword>
<keyword evidence="5 15" id="KW-0812">Transmembrane</keyword>
<dbReference type="Ensembl" id="ENSSGRT00000001860.1">
    <property type="protein sequence ID" value="ENSSGRP00000001716.1"/>
    <property type="gene ID" value="ENSSGRG00000000985.1"/>
</dbReference>
<evidence type="ECO:0000256" key="11">
    <source>
        <dbReference type="ARBA" id="ARBA00056423"/>
    </source>
</evidence>
<feature type="transmembrane region" description="Helical" evidence="15">
    <location>
        <begin position="12"/>
        <end position="34"/>
    </location>
</feature>
<dbReference type="GO" id="GO:0019899">
    <property type="term" value="F:enzyme binding"/>
    <property type="evidence" value="ECO:0007669"/>
    <property type="project" value="UniProtKB-ARBA"/>
</dbReference>
<reference evidence="16" key="2">
    <citation type="submission" date="2025-09" db="UniProtKB">
        <authorList>
            <consortium name="Ensembl"/>
        </authorList>
    </citation>
    <scope>IDENTIFICATION</scope>
</reference>
<dbReference type="Proteomes" id="UP000472262">
    <property type="component" value="Unassembled WGS sequence"/>
</dbReference>
<evidence type="ECO:0000256" key="14">
    <source>
        <dbReference type="SAM" id="MobiDB-lite"/>
    </source>
</evidence>
<evidence type="ECO:0000256" key="9">
    <source>
        <dbReference type="ARBA" id="ARBA00023157"/>
    </source>
</evidence>
<evidence type="ECO:0000256" key="15">
    <source>
        <dbReference type="SAM" id="Phobius"/>
    </source>
</evidence>
<evidence type="ECO:0000256" key="4">
    <source>
        <dbReference type="ARBA" id="ARBA00022475"/>
    </source>
</evidence>
<comment type="subcellular location">
    <subcellularLocation>
        <location evidence="2">Cell membrane</location>
        <topology evidence="2">Multi-pass membrane protein</topology>
    </subcellularLocation>
    <subcellularLocation>
        <location evidence="1">Late endosome membrane</location>
    </subcellularLocation>
</comment>
<evidence type="ECO:0000256" key="1">
    <source>
        <dbReference type="ARBA" id="ARBA00004414"/>
    </source>
</evidence>
<keyword evidence="4" id="KW-1003">Cell membrane</keyword>
<feature type="transmembrane region" description="Helical" evidence="15">
    <location>
        <begin position="46"/>
        <end position="68"/>
    </location>
</feature>
<organism evidence="16 17">
    <name type="scientific">Sinocyclocheilus grahami</name>
    <name type="common">Dianchi golden-line fish</name>
    <name type="synonym">Barbus grahami</name>
    <dbReference type="NCBI Taxonomy" id="75366"/>
    <lineage>
        <taxon>Eukaryota</taxon>
        <taxon>Metazoa</taxon>
        <taxon>Chordata</taxon>
        <taxon>Craniata</taxon>
        <taxon>Vertebrata</taxon>
        <taxon>Euteleostomi</taxon>
        <taxon>Actinopterygii</taxon>
        <taxon>Neopterygii</taxon>
        <taxon>Teleostei</taxon>
        <taxon>Ostariophysi</taxon>
        <taxon>Cypriniformes</taxon>
        <taxon>Cyprinidae</taxon>
        <taxon>Cyprininae</taxon>
        <taxon>Sinocyclocheilus</taxon>
    </lineage>
</organism>
<evidence type="ECO:0000256" key="13">
    <source>
        <dbReference type="ARBA" id="ARBA00073329"/>
    </source>
</evidence>
<proteinExistence type="inferred from homology"/>
<comment type="subunit">
    <text evidence="12">Interacts with ADAM10; the interaction influences ADAM10 substrate specificity, endocytosis and turnover.</text>
</comment>
<comment type="similarity">
    <text evidence="3">Belongs to the tetraspanin (TM4SF) family.</text>
</comment>
<reference evidence="16" key="1">
    <citation type="submission" date="2025-08" db="UniProtKB">
        <authorList>
            <consortium name="Ensembl"/>
        </authorList>
    </citation>
    <scope>IDENTIFICATION</scope>
</reference>
<dbReference type="AlphaFoldDB" id="A0A672JZL7"/>
<dbReference type="InParanoid" id="A0A672JZL7"/>
<keyword evidence="9" id="KW-1015">Disulfide bond</keyword>
<evidence type="ECO:0000256" key="5">
    <source>
        <dbReference type="ARBA" id="ARBA00022692"/>
    </source>
</evidence>
<accession>A0A672JZL7</accession>
<evidence type="ECO:0000256" key="7">
    <source>
        <dbReference type="ARBA" id="ARBA00022989"/>
    </source>
</evidence>
<feature type="region of interest" description="Disordered" evidence="14">
    <location>
        <begin position="298"/>
        <end position="328"/>
    </location>
</feature>
<keyword evidence="17" id="KW-1185">Reference proteome</keyword>
<evidence type="ECO:0000256" key="3">
    <source>
        <dbReference type="ARBA" id="ARBA00006840"/>
    </source>
</evidence>
<dbReference type="FunFam" id="1.10.1450.10:FF:000011">
    <property type="entry name" value="Tetraspanin"/>
    <property type="match status" value="1"/>
</dbReference>
<dbReference type="InterPro" id="IPR008952">
    <property type="entry name" value="Tetraspanin_EC2_sf"/>
</dbReference>
<dbReference type="GO" id="GO:0031902">
    <property type="term" value="C:late endosome membrane"/>
    <property type="evidence" value="ECO:0007669"/>
    <property type="project" value="UniProtKB-SubCell"/>
</dbReference>
<evidence type="ECO:0000256" key="10">
    <source>
        <dbReference type="ARBA" id="ARBA00023180"/>
    </source>
</evidence>
<keyword evidence="6" id="KW-0967">Endosome</keyword>
<feature type="compositionally biased region" description="Basic and acidic residues" evidence="14">
    <location>
        <begin position="315"/>
        <end position="328"/>
    </location>
</feature>
<dbReference type="Gene3D" id="1.10.1450.10">
    <property type="entry name" value="Tetraspanin"/>
    <property type="match status" value="1"/>
</dbReference>
<keyword evidence="10" id="KW-0325">Glycoprotein</keyword>
<sequence length="328" mass="36226">GDEYKDWEVNQYHFCNGTSALLLGLCVLCVGVYAEVERQKNRTLEGVFLAPAVVLILLGLVMFTVSVMGMVGSLRDNKTLLHMVSVAFLGTLIFLYYNSNSSFRLLFDLNLGLSFQFSCCGGDEYKDWEVNQYHFCNGTSALACGVPYTCCIRQSVGEVVNTLCGYKTLKQQRETLDGIIHVRGCIHAVNLWMGDNIGATIGICCAAGLPQLLGILLSCVFWNLLVEMSESEDMVDFKILKRVGFEYSELDLSGAGWCMCLPRDGGYLPVPVAEPDTWAPDPIPFDLEQEQPKIAFTLPQLESQGAQSGMGMDEVDNRAKEPQRKSSS</sequence>
<dbReference type="PRINTS" id="PR00259">
    <property type="entry name" value="TMFOUR"/>
</dbReference>
<dbReference type="InterPro" id="IPR018499">
    <property type="entry name" value="Tetraspanin/Peripherin"/>
</dbReference>
<dbReference type="GO" id="GO:0005886">
    <property type="term" value="C:plasma membrane"/>
    <property type="evidence" value="ECO:0007669"/>
    <property type="project" value="UniProtKB-SubCell"/>
</dbReference>
<name>A0A672JZL7_SINGR</name>
<evidence type="ECO:0000256" key="12">
    <source>
        <dbReference type="ARBA" id="ARBA00065909"/>
    </source>
</evidence>